<dbReference type="PANTHER" id="PTHR31917:SF147">
    <property type="entry name" value="AGENET DOMAIN-CONTAINING PROTEIN"/>
    <property type="match status" value="1"/>
</dbReference>
<comment type="caution">
    <text evidence="2">The sequence shown here is derived from an EMBL/GenBank/DDBJ whole genome shotgun (WGS) entry which is preliminary data.</text>
</comment>
<accession>A0ABS8SQ22</accession>
<keyword evidence="3" id="KW-1185">Reference proteome</keyword>
<protein>
    <recommendedName>
        <fullName evidence="1">Agenet domain-containing protein</fullName>
    </recommendedName>
</protein>
<reference evidence="2 3" key="1">
    <citation type="journal article" date="2021" name="BMC Genomics">
        <title>Datura genome reveals duplications of psychoactive alkaloid biosynthetic genes and high mutation rate following tissue culture.</title>
        <authorList>
            <person name="Rajewski A."/>
            <person name="Carter-House D."/>
            <person name="Stajich J."/>
            <person name="Litt A."/>
        </authorList>
    </citation>
    <scope>NUCLEOTIDE SEQUENCE [LARGE SCALE GENOMIC DNA]</scope>
    <source>
        <strain evidence="2">AR-01</strain>
    </source>
</reference>
<gene>
    <name evidence="2" type="ORF">HAX54_044926</name>
</gene>
<dbReference type="SMART" id="SM00743">
    <property type="entry name" value="Agenet"/>
    <property type="match status" value="1"/>
</dbReference>
<proteinExistence type="predicted"/>
<name>A0ABS8SQ22_DATST</name>
<feature type="domain" description="Agenet" evidence="1">
    <location>
        <begin position="25"/>
        <end position="82"/>
    </location>
</feature>
<dbReference type="PANTHER" id="PTHR31917">
    <property type="entry name" value="AGENET DOMAIN-CONTAINING PROTEIN-RELATED"/>
    <property type="match status" value="1"/>
</dbReference>
<evidence type="ECO:0000313" key="2">
    <source>
        <dbReference type="EMBL" id="MCD7460971.1"/>
    </source>
</evidence>
<dbReference type="EMBL" id="JACEIK010000691">
    <property type="protein sequence ID" value="MCD7460971.1"/>
    <property type="molecule type" value="Genomic_DNA"/>
</dbReference>
<dbReference type="Proteomes" id="UP000823775">
    <property type="component" value="Unassembled WGS sequence"/>
</dbReference>
<evidence type="ECO:0000313" key="3">
    <source>
        <dbReference type="Proteomes" id="UP000823775"/>
    </source>
</evidence>
<evidence type="ECO:0000259" key="1">
    <source>
        <dbReference type="SMART" id="SM00743"/>
    </source>
</evidence>
<organism evidence="2 3">
    <name type="scientific">Datura stramonium</name>
    <name type="common">Jimsonweed</name>
    <name type="synonym">Common thornapple</name>
    <dbReference type="NCBI Taxonomy" id="4076"/>
    <lineage>
        <taxon>Eukaryota</taxon>
        <taxon>Viridiplantae</taxon>
        <taxon>Streptophyta</taxon>
        <taxon>Embryophyta</taxon>
        <taxon>Tracheophyta</taxon>
        <taxon>Spermatophyta</taxon>
        <taxon>Magnoliopsida</taxon>
        <taxon>eudicotyledons</taxon>
        <taxon>Gunneridae</taxon>
        <taxon>Pentapetalae</taxon>
        <taxon>asterids</taxon>
        <taxon>lamiids</taxon>
        <taxon>Solanales</taxon>
        <taxon>Solanaceae</taxon>
        <taxon>Solanoideae</taxon>
        <taxon>Datureae</taxon>
        <taxon>Datura</taxon>
    </lineage>
</organism>
<dbReference type="InterPro" id="IPR014002">
    <property type="entry name" value="Agenet_dom_plant"/>
</dbReference>
<sequence length="212" mass="24776">MKSQLHHLGMNMIRPLPPPREFARLPLPYGQCVDMFYNDVWWEGVIFDRKEGDEERRIYFPHMGDEQGVEWTNLRVSQDWNEVTEEWESHASWIFLEVIEEIEQLYPLLILVKQICMNIVEDGFLGSWNLGTMIGCDDLFHQVKYDHIMPDHGFDNLALPPPREFARLPLPLWKMCRYALAMMSGGKDDSKTQALDVFFCAYLEEIGEGSCA</sequence>